<dbReference type="EMBL" id="QXGA01002094">
    <property type="protein sequence ID" value="KAE9103989.1"/>
    <property type="molecule type" value="Genomic_DNA"/>
</dbReference>
<name>A0A6A3RUQ3_9STRA</name>
<evidence type="ECO:0000313" key="2">
    <source>
        <dbReference type="Proteomes" id="UP000440732"/>
    </source>
</evidence>
<accession>A0A6A3RUQ3</accession>
<proteinExistence type="predicted"/>
<dbReference type="AlphaFoldDB" id="A0A6A3RUQ3"/>
<gene>
    <name evidence="1" type="ORF">PF006_g22036</name>
</gene>
<comment type="caution">
    <text evidence="1">The sequence shown here is derived from an EMBL/GenBank/DDBJ whole genome shotgun (WGS) entry which is preliminary data.</text>
</comment>
<reference evidence="1 2" key="1">
    <citation type="submission" date="2018-08" db="EMBL/GenBank/DDBJ databases">
        <title>Genomic investigation of the strawberry pathogen Phytophthora fragariae indicates pathogenicity is determined by transcriptional variation in three key races.</title>
        <authorList>
            <person name="Adams T.M."/>
            <person name="Armitage A.D."/>
            <person name="Sobczyk M.K."/>
            <person name="Bates H.J."/>
            <person name="Dunwell J.M."/>
            <person name="Nellist C.F."/>
            <person name="Harrison R.J."/>
        </authorList>
    </citation>
    <scope>NUCLEOTIDE SEQUENCE [LARGE SCALE GENOMIC DNA]</scope>
    <source>
        <strain evidence="1 2">NOV-5</strain>
    </source>
</reference>
<sequence length="53" mass="5553">MPSSPPARAPPQPAVLLSCTSATQALSLQHVVRRVCHIYPHGGPQAPEASSRP</sequence>
<dbReference type="Proteomes" id="UP000440732">
    <property type="component" value="Unassembled WGS sequence"/>
</dbReference>
<protein>
    <submittedName>
        <fullName evidence="1">Uncharacterized protein</fullName>
    </submittedName>
</protein>
<evidence type="ECO:0000313" key="1">
    <source>
        <dbReference type="EMBL" id="KAE9103989.1"/>
    </source>
</evidence>
<organism evidence="1 2">
    <name type="scientific">Phytophthora fragariae</name>
    <dbReference type="NCBI Taxonomy" id="53985"/>
    <lineage>
        <taxon>Eukaryota</taxon>
        <taxon>Sar</taxon>
        <taxon>Stramenopiles</taxon>
        <taxon>Oomycota</taxon>
        <taxon>Peronosporomycetes</taxon>
        <taxon>Peronosporales</taxon>
        <taxon>Peronosporaceae</taxon>
        <taxon>Phytophthora</taxon>
    </lineage>
</organism>